<reference evidence="2 3" key="1">
    <citation type="journal article" date="2019" name="Commun. Biol.">
        <title>The bagworm genome reveals a unique fibroin gene that provides high tensile strength.</title>
        <authorList>
            <person name="Kono N."/>
            <person name="Nakamura H."/>
            <person name="Ohtoshi R."/>
            <person name="Tomita M."/>
            <person name="Numata K."/>
            <person name="Arakawa K."/>
        </authorList>
    </citation>
    <scope>NUCLEOTIDE SEQUENCE [LARGE SCALE GENOMIC DNA]</scope>
</reference>
<proteinExistence type="predicted"/>
<dbReference type="OrthoDB" id="7436144at2759"/>
<dbReference type="EMBL" id="BGZK01001497">
    <property type="protein sequence ID" value="GBP81123.1"/>
    <property type="molecule type" value="Genomic_DNA"/>
</dbReference>
<organism evidence="2 3">
    <name type="scientific">Eumeta variegata</name>
    <name type="common">Bagworm moth</name>
    <name type="synonym">Eumeta japonica</name>
    <dbReference type="NCBI Taxonomy" id="151549"/>
    <lineage>
        <taxon>Eukaryota</taxon>
        <taxon>Metazoa</taxon>
        <taxon>Ecdysozoa</taxon>
        <taxon>Arthropoda</taxon>
        <taxon>Hexapoda</taxon>
        <taxon>Insecta</taxon>
        <taxon>Pterygota</taxon>
        <taxon>Neoptera</taxon>
        <taxon>Endopterygota</taxon>
        <taxon>Lepidoptera</taxon>
        <taxon>Glossata</taxon>
        <taxon>Ditrysia</taxon>
        <taxon>Tineoidea</taxon>
        <taxon>Psychidae</taxon>
        <taxon>Oiketicinae</taxon>
        <taxon>Eumeta</taxon>
    </lineage>
</organism>
<name>A0A4C1Z1R7_EUMVA</name>
<protein>
    <submittedName>
        <fullName evidence="2">Uncharacterized protein</fullName>
    </submittedName>
</protein>
<feature type="compositionally biased region" description="Basic and acidic residues" evidence="1">
    <location>
        <begin position="19"/>
        <end position="56"/>
    </location>
</feature>
<accession>A0A4C1Z1R7</accession>
<evidence type="ECO:0000256" key="1">
    <source>
        <dbReference type="SAM" id="MobiDB-lite"/>
    </source>
</evidence>
<feature type="compositionally biased region" description="Basic and acidic residues" evidence="1">
    <location>
        <begin position="69"/>
        <end position="84"/>
    </location>
</feature>
<gene>
    <name evidence="2" type="ORF">EVAR_88221_1</name>
</gene>
<evidence type="ECO:0000313" key="3">
    <source>
        <dbReference type="Proteomes" id="UP000299102"/>
    </source>
</evidence>
<feature type="compositionally biased region" description="Polar residues" evidence="1">
    <location>
        <begin position="111"/>
        <end position="122"/>
    </location>
</feature>
<comment type="caution">
    <text evidence="2">The sequence shown here is derived from an EMBL/GenBank/DDBJ whole genome shotgun (WGS) entry which is preliminary data.</text>
</comment>
<dbReference type="Proteomes" id="UP000299102">
    <property type="component" value="Unassembled WGS sequence"/>
</dbReference>
<sequence length="122" mass="14137">MADSRKIGWSQPIQRGKPARGEKTNTRSQRRAYEFQHNKAYEQDWTEGRPFEDRPAKPRGRTQRSANWLEKKNSSKPVKEEAKTDPATSYDFRVKDETAPVDEPLYDLGPHTSSIPVQEIYS</sequence>
<feature type="region of interest" description="Disordered" evidence="1">
    <location>
        <begin position="1"/>
        <end position="122"/>
    </location>
</feature>
<dbReference type="AlphaFoldDB" id="A0A4C1Z1R7"/>
<evidence type="ECO:0000313" key="2">
    <source>
        <dbReference type="EMBL" id="GBP81123.1"/>
    </source>
</evidence>
<keyword evidence="3" id="KW-1185">Reference proteome</keyword>